<organism evidence="3 4">
    <name type="scientific">Fasciola hepatica</name>
    <name type="common">Liver fluke</name>
    <dbReference type="NCBI Taxonomy" id="6192"/>
    <lineage>
        <taxon>Eukaryota</taxon>
        <taxon>Metazoa</taxon>
        <taxon>Spiralia</taxon>
        <taxon>Lophotrochozoa</taxon>
        <taxon>Platyhelminthes</taxon>
        <taxon>Trematoda</taxon>
        <taxon>Digenea</taxon>
        <taxon>Plagiorchiida</taxon>
        <taxon>Echinostomata</taxon>
        <taxon>Echinostomatoidea</taxon>
        <taxon>Fasciolidae</taxon>
        <taxon>Fasciola</taxon>
    </lineage>
</organism>
<dbReference type="AlphaFoldDB" id="A0A4E0RIY0"/>
<proteinExistence type="predicted"/>
<evidence type="ECO:0000256" key="2">
    <source>
        <dbReference type="SAM" id="Phobius"/>
    </source>
</evidence>
<dbReference type="Proteomes" id="UP000230066">
    <property type="component" value="Unassembled WGS sequence"/>
</dbReference>
<keyword evidence="4" id="KW-1185">Reference proteome</keyword>
<evidence type="ECO:0000256" key="1">
    <source>
        <dbReference type="SAM" id="MobiDB-lite"/>
    </source>
</evidence>
<reference evidence="3" key="1">
    <citation type="submission" date="2019-03" db="EMBL/GenBank/DDBJ databases">
        <title>Improved annotation for the trematode Fasciola hepatica.</title>
        <authorList>
            <person name="Choi Y.-J."/>
            <person name="Martin J."/>
            <person name="Mitreva M."/>
        </authorList>
    </citation>
    <scope>NUCLEOTIDE SEQUENCE [LARGE SCALE GENOMIC DNA]</scope>
</reference>
<protein>
    <recommendedName>
        <fullName evidence="5">SAYSvFN domain-containing protein</fullName>
    </recommendedName>
</protein>
<feature type="compositionally biased region" description="Polar residues" evidence="1">
    <location>
        <begin position="44"/>
        <end position="61"/>
    </location>
</feature>
<evidence type="ECO:0008006" key="5">
    <source>
        <dbReference type="Google" id="ProtNLM"/>
    </source>
</evidence>
<keyword evidence="2" id="KW-0812">Transmembrane</keyword>
<keyword evidence="2" id="KW-1133">Transmembrane helix</keyword>
<keyword evidence="2" id="KW-0472">Membrane</keyword>
<accession>A0A4E0RIY0</accession>
<comment type="caution">
    <text evidence="3">The sequence shown here is derived from an EMBL/GenBank/DDBJ whole genome shotgun (WGS) entry which is preliminary data.</text>
</comment>
<evidence type="ECO:0000313" key="4">
    <source>
        <dbReference type="Proteomes" id="UP000230066"/>
    </source>
</evidence>
<name>A0A4E0RIY0_FASHE</name>
<sequence length="146" mass="16785">MGSVERMSFSVLKAKLESYRSKNHITETQDITDHQLKKLPQDGVGNSSTKIMEKTNTSVDQPSEPPPSTVLGRIVHSWRFQGVLTIVLWILAIWFQFGTVYFVLAALYWMWTWGTEKYARPRNPNEQVIQAAFFYDPSPIPQIHVS</sequence>
<feature type="transmembrane region" description="Helical" evidence="2">
    <location>
        <begin position="83"/>
        <end position="111"/>
    </location>
</feature>
<gene>
    <name evidence="3" type="ORF">D915_000233</name>
</gene>
<feature type="region of interest" description="Disordered" evidence="1">
    <location>
        <begin position="36"/>
        <end position="67"/>
    </location>
</feature>
<evidence type="ECO:0000313" key="3">
    <source>
        <dbReference type="EMBL" id="THD28909.1"/>
    </source>
</evidence>
<dbReference type="EMBL" id="JXXN02000044">
    <property type="protein sequence ID" value="THD28909.1"/>
    <property type="molecule type" value="Genomic_DNA"/>
</dbReference>